<sequence length="586" mass="65867">MSIRVKLMVMMICLTTLPVMTVTWIATNNTRSSVEKEILRANESRMMWADQYLDELTQQIDILFYTLQINESLMSAIMMTDDPNVGVQFRTQKTIRDTLTSTFHANSRKVDDLTLYNHADRKAFTVNYANSGLSSKLDITSGPWSRMLTTPVNMYFKQTGDGIRAYHSINRFEDRKLLGGLSVRIDRDVWEEVARILQSEAESSVFLLNDEGEPLSGSTSGAIGEEERGELLSEWRVSHSDLEFRRTANYYAFAKRVNDGQLTIIKAIPIRTVTASARATMKAGIVTGGLFAAASLLLSVLVSLRISRPIVSLARTMKMANVQNFALTSVRTRDEIGLLQHGYNVMMQRIKSLIESEYKQEIEVKNARLLALQAQINPHFLNNTLHMIGGMALSKDAPEIYRITRVIGDMLRYSISQEGDIVPIDRELSHIDNYLFIQEQRFIGRCAITVEKDERLQGAVLPKFTLQPLVENAFEHGLQKKEGAWRLRVRAFRIGDRVAVAIKDEGVGIAADKLADIREELRSGTPLQVRATESLPRQRGIGLRNVDARLKLQFGPAYGVRLFGKEGEGSLVIAVMPYRTMGGGNP</sequence>
<proteinExistence type="predicted"/>
<dbReference type="InterPro" id="IPR036890">
    <property type="entry name" value="HATPase_C_sf"/>
</dbReference>
<evidence type="ECO:0000256" key="5">
    <source>
        <dbReference type="ARBA" id="ARBA00022777"/>
    </source>
</evidence>
<keyword evidence="5 9" id="KW-0418">Kinase</keyword>
<dbReference type="PANTHER" id="PTHR34220">
    <property type="entry name" value="SENSOR HISTIDINE KINASE YPDA"/>
    <property type="match status" value="1"/>
</dbReference>
<comment type="caution">
    <text evidence="9">The sequence shown here is derived from an EMBL/GenBank/DDBJ whole genome shotgun (WGS) entry which is preliminary data.</text>
</comment>
<gene>
    <name evidence="9" type="ORF">ACFPOF_01780</name>
</gene>
<evidence type="ECO:0000256" key="4">
    <source>
        <dbReference type="ARBA" id="ARBA00022679"/>
    </source>
</evidence>
<dbReference type="Pfam" id="PF02518">
    <property type="entry name" value="HATPase_c"/>
    <property type="match status" value="1"/>
</dbReference>
<evidence type="ECO:0000313" key="9">
    <source>
        <dbReference type="EMBL" id="MFC5401451.1"/>
    </source>
</evidence>
<dbReference type="SUPFAM" id="SSF55874">
    <property type="entry name" value="ATPase domain of HSP90 chaperone/DNA topoisomerase II/histidine kinase"/>
    <property type="match status" value="1"/>
</dbReference>
<keyword evidence="7" id="KW-0812">Transmembrane</keyword>
<organism evidence="9 10">
    <name type="scientific">Cohnella soli</name>
    <dbReference type="NCBI Taxonomy" id="425005"/>
    <lineage>
        <taxon>Bacteria</taxon>
        <taxon>Bacillati</taxon>
        <taxon>Bacillota</taxon>
        <taxon>Bacilli</taxon>
        <taxon>Bacillales</taxon>
        <taxon>Paenibacillaceae</taxon>
        <taxon>Cohnella</taxon>
    </lineage>
</organism>
<reference evidence="10" key="1">
    <citation type="journal article" date="2019" name="Int. J. Syst. Evol. Microbiol.">
        <title>The Global Catalogue of Microorganisms (GCM) 10K type strain sequencing project: providing services to taxonomists for standard genome sequencing and annotation.</title>
        <authorList>
            <consortium name="The Broad Institute Genomics Platform"/>
            <consortium name="The Broad Institute Genome Sequencing Center for Infectious Disease"/>
            <person name="Wu L."/>
            <person name="Ma J."/>
        </authorList>
    </citation>
    <scope>NUCLEOTIDE SEQUENCE [LARGE SCALE GENOMIC DNA]</scope>
    <source>
        <strain evidence="10">CGMCC 1.18575</strain>
    </source>
</reference>
<dbReference type="SUPFAM" id="SSF158472">
    <property type="entry name" value="HAMP domain-like"/>
    <property type="match status" value="1"/>
</dbReference>
<evidence type="ECO:0000256" key="3">
    <source>
        <dbReference type="ARBA" id="ARBA00022553"/>
    </source>
</evidence>
<evidence type="ECO:0000256" key="7">
    <source>
        <dbReference type="SAM" id="Phobius"/>
    </source>
</evidence>
<dbReference type="Pfam" id="PF06580">
    <property type="entry name" value="His_kinase"/>
    <property type="match status" value="1"/>
</dbReference>
<comment type="subcellular location">
    <subcellularLocation>
        <location evidence="1">Cell membrane</location>
        <topology evidence="1">Multi-pass membrane protein</topology>
    </subcellularLocation>
</comment>
<evidence type="ECO:0000256" key="1">
    <source>
        <dbReference type="ARBA" id="ARBA00004651"/>
    </source>
</evidence>
<dbReference type="EMBL" id="JBHSMI010000002">
    <property type="protein sequence ID" value="MFC5401451.1"/>
    <property type="molecule type" value="Genomic_DNA"/>
</dbReference>
<dbReference type="PROSITE" id="PS50885">
    <property type="entry name" value="HAMP"/>
    <property type="match status" value="1"/>
</dbReference>
<dbReference type="Gene3D" id="3.30.565.10">
    <property type="entry name" value="Histidine kinase-like ATPase, C-terminal domain"/>
    <property type="match status" value="1"/>
</dbReference>
<dbReference type="InterPro" id="IPR010559">
    <property type="entry name" value="Sig_transdc_His_kin_internal"/>
</dbReference>
<evidence type="ECO:0000256" key="6">
    <source>
        <dbReference type="ARBA" id="ARBA00023136"/>
    </source>
</evidence>
<dbReference type="InterPro" id="IPR050640">
    <property type="entry name" value="Bact_2-comp_sensor_kinase"/>
</dbReference>
<keyword evidence="6 7" id="KW-0472">Membrane</keyword>
<dbReference type="RefSeq" id="WP_378129042.1">
    <property type="nucleotide sequence ID" value="NZ_JBHSMI010000002.1"/>
</dbReference>
<keyword evidence="10" id="KW-1185">Reference proteome</keyword>
<evidence type="ECO:0000259" key="8">
    <source>
        <dbReference type="PROSITE" id="PS50885"/>
    </source>
</evidence>
<feature type="transmembrane region" description="Helical" evidence="7">
    <location>
        <begin position="7"/>
        <end position="26"/>
    </location>
</feature>
<dbReference type="PANTHER" id="PTHR34220:SF7">
    <property type="entry name" value="SENSOR HISTIDINE KINASE YPDA"/>
    <property type="match status" value="1"/>
</dbReference>
<keyword evidence="7" id="KW-1133">Transmembrane helix</keyword>
<evidence type="ECO:0000256" key="2">
    <source>
        <dbReference type="ARBA" id="ARBA00022475"/>
    </source>
</evidence>
<accession>A0ABW0HJT4</accession>
<keyword evidence="4 9" id="KW-0808">Transferase</keyword>
<keyword evidence="3" id="KW-0597">Phosphoprotein</keyword>
<name>A0ABW0HJT4_9BACL</name>
<feature type="domain" description="HAMP" evidence="8">
    <location>
        <begin position="304"/>
        <end position="355"/>
    </location>
</feature>
<dbReference type="EC" id="2.7.13.3" evidence="9"/>
<dbReference type="Gene3D" id="6.10.340.10">
    <property type="match status" value="1"/>
</dbReference>
<protein>
    <submittedName>
        <fullName evidence="9">Sensor histidine kinase</fullName>
        <ecNumber evidence="9">2.7.13.3</ecNumber>
    </submittedName>
</protein>
<evidence type="ECO:0000313" key="10">
    <source>
        <dbReference type="Proteomes" id="UP001596113"/>
    </source>
</evidence>
<keyword evidence="2" id="KW-1003">Cell membrane</keyword>
<dbReference type="InterPro" id="IPR003660">
    <property type="entry name" value="HAMP_dom"/>
</dbReference>
<dbReference type="InterPro" id="IPR003594">
    <property type="entry name" value="HATPase_dom"/>
</dbReference>
<dbReference type="GO" id="GO:0004673">
    <property type="term" value="F:protein histidine kinase activity"/>
    <property type="evidence" value="ECO:0007669"/>
    <property type="project" value="UniProtKB-EC"/>
</dbReference>
<dbReference type="Proteomes" id="UP001596113">
    <property type="component" value="Unassembled WGS sequence"/>
</dbReference>